<accession>A0A8T0RSJ3</accession>
<organism evidence="1 2">
    <name type="scientific">Panicum virgatum</name>
    <name type="common">Blackwell switchgrass</name>
    <dbReference type="NCBI Taxonomy" id="38727"/>
    <lineage>
        <taxon>Eukaryota</taxon>
        <taxon>Viridiplantae</taxon>
        <taxon>Streptophyta</taxon>
        <taxon>Embryophyta</taxon>
        <taxon>Tracheophyta</taxon>
        <taxon>Spermatophyta</taxon>
        <taxon>Magnoliopsida</taxon>
        <taxon>Liliopsida</taxon>
        <taxon>Poales</taxon>
        <taxon>Poaceae</taxon>
        <taxon>PACMAD clade</taxon>
        <taxon>Panicoideae</taxon>
        <taxon>Panicodae</taxon>
        <taxon>Paniceae</taxon>
        <taxon>Panicinae</taxon>
        <taxon>Panicum</taxon>
        <taxon>Panicum sect. Hiantes</taxon>
    </lineage>
</organism>
<gene>
    <name evidence="1" type="ORF">PVAP13_5NG240262</name>
</gene>
<evidence type="ECO:0008006" key="3">
    <source>
        <dbReference type="Google" id="ProtNLM"/>
    </source>
</evidence>
<proteinExistence type="predicted"/>
<protein>
    <recommendedName>
        <fullName evidence="3">Ubiquitin-like protease family profile domain-containing protein</fullName>
    </recommendedName>
</protein>
<keyword evidence="2" id="KW-1185">Reference proteome</keyword>
<dbReference type="InterPro" id="IPR038765">
    <property type="entry name" value="Papain-like_cys_pep_sf"/>
</dbReference>
<dbReference type="Proteomes" id="UP000823388">
    <property type="component" value="Chromosome 5N"/>
</dbReference>
<dbReference type="EMBL" id="CM029046">
    <property type="protein sequence ID" value="KAG2589361.1"/>
    <property type="molecule type" value="Genomic_DNA"/>
</dbReference>
<dbReference type="Gene3D" id="3.40.395.10">
    <property type="entry name" value="Adenoviral Proteinase, Chain A"/>
    <property type="match status" value="1"/>
</dbReference>
<evidence type="ECO:0000313" key="1">
    <source>
        <dbReference type="EMBL" id="KAG2589361.1"/>
    </source>
</evidence>
<comment type="caution">
    <text evidence="1">The sequence shown here is derived from an EMBL/GenBank/DDBJ whole genome shotgun (WGS) entry which is preliminary data.</text>
</comment>
<reference evidence="1" key="1">
    <citation type="submission" date="2020-05" db="EMBL/GenBank/DDBJ databases">
        <title>WGS assembly of Panicum virgatum.</title>
        <authorList>
            <person name="Lovell J.T."/>
            <person name="Jenkins J."/>
            <person name="Shu S."/>
            <person name="Juenger T.E."/>
            <person name="Schmutz J."/>
        </authorList>
    </citation>
    <scope>NUCLEOTIDE SEQUENCE</scope>
    <source>
        <strain evidence="1">AP13</strain>
    </source>
</reference>
<dbReference type="SUPFAM" id="SSF54001">
    <property type="entry name" value="Cysteine proteinases"/>
    <property type="match status" value="1"/>
</dbReference>
<dbReference type="AlphaFoldDB" id="A0A8T0RSJ3"/>
<sequence length="677" mass="76524">MYEKCVVPTKFMLTHQIDVRTSEIVVNGKFIHFNKVSVHKVLGPPIGGDPLIVDCEAGKAFVLSKFNLTKLPPVSFFGDKIKNNESLPDDDMFICFMMVALSCFLCPDPSVYPSTKYMIAFKDLSHFQNIDWSLYIYEWLIGAVQKFCFGVGKSLRSIHTFGGCSYVHVVLYLDCLNFGTFDVTRMTPRILVWKGSMIKHYSDLDELNAYQYGKRCFRDIIDTLYCETNDVDYNASEHTSYTPSASGFRSRLECLFGRMLNTKQIDGICGIFDADCTKIPRKQQKHSEKLIFQMLNLFAEFIQNPSNKANDNTKEKFATTSVVNPLQCANVKTRCNANDASASKPTAIDAIFGVLNCPTPGFVLSTPGLITKRNLDMNDVSSAHDCHIMKKLKPLPHPKKMAGKSLLFDLDPCGNDVDTTVHVNKCRKEKVPDIVILKENNFQDKIRKMCTINAELYNKEFTTAKGTIPRASKCNAADRTNIDNKGSSMSFVDDNDICPIDVDASVAGDGMTNKSVRFPITAQERKNYTVICKLASSAQYAKCVIVDIRGCILNFFSLGDSMALDHKVCTFVVNCICRKFFLDEHPTISLKHYFFSCVSVVFMSDSDDYSYIERCFNGAASVLPLPLCELLFFPVLYCEHWFLFVVDLKQKIFLFLDSYFSKDDDYLVLTRRKLVSL</sequence>
<name>A0A8T0RSJ3_PANVG</name>
<evidence type="ECO:0000313" key="2">
    <source>
        <dbReference type="Proteomes" id="UP000823388"/>
    </source>
</evidence>
<dbReference type="PANTHER" id="PTHR34835:SF60">
    <property type="entry name" value="OS10G0490300 PROTEIN"/>
    <property type="match status" value="1"/>
</dbReference>
<dbReference type="PANTHER" id="PTHR34835">
    <property type="entry name" value="OS07G0283600 PROTEIN-RELATED"/>
    <property type="match status" value="1"/>
</dbReference>